<dbReference type="AlphaFoldDB" id="A0A5A9Z7U7"/>
<protein>
    <recommendedName>
        <fullName evidence="4">Lipoprotein</fullName>
    </recommendedName>
</protein>
<feature type="chain" id="PRO_5022887062" description="Lipoprotein" evidence="1">
    <location>
        <begin position="26"/>
        <end position="104"/>
    </location>
</feature>
<evidence type="ECO:0000313" key="2">
    <source>
        <dbReference type="EMBL" id="KAA0913260.1"/>
    </source>
</evidence>
<sequence>MFKRLFSAAIIFGAAALAPPSPALAQIAACLPRDVLVTRLEERHKEHLAGGGLQSPQRLIEIWASEETGSFTVFVTRPNGISCILATGQHWRGPDPAKPGGVGG</sequence>
<organism evidence="2 3">
    <name type="scientific">Aquicoccus porphyridii</name>
    <dbReference type="NCBI Taxonomy" id="1852029"/>
    <lineage>
        <taxon>Bacteria</taxon>
        <taxon>Pseudomonadati</taxon>
        <taxon>Pseudomonadota</taxon>
        <taxon>Alphaproteobacteria</taxon>
        <taxon>Rhodobacterales</taxon>
        <taxon>Paracoccaceae</taxon>
        <taxon>Aquicoccus</taxon>
    </lineage>
</organism>
<keyword evidence="3" id="KW-1185">Reference proteome</keyword>
<name>A0A5A9Z7U7_9RHOB</name>
<reference evidence="2 3" key="1">
    <citation type="submission" date="2019-07" db="EMBL/GenBank/DDBJ databases">
        <title>Aquicoccus porphyridii gen. nov., sp. nov., isolated from a small marine red alga, Porphyridium marinum.</title>
        <authorList>
            <person name="Liu L."/>
        </authorList>
    </citation>
    <scope>NUCLEOTIDE SEQUENCE [LARGE SCALE GENOMIC DNA]</scope>
    <source>
        <strain evidence="2 3">L1 8-17</strain>
    </source>
</reference>
<dbReference type="EMBL" id="VINQ01000010">
    <property type="protein sequence ID" value="KAA0913260.1"/>
    <property type="molecule type" value="Genomic_DNA"/>
</dbReference>
<gene>
    <name evidence="2" type="ORF">FLO80_13310</name>
</gene>
<comment type="caution">
    <text evidence="2">The sequence shown here is derived from an EMBL/GenBank/DDBJ whole genome shotgun (WGS) entry which is preliminary data.</text>
</comment>
<dbReference type="RefSeq" id="WP_111368701.1">
    <property type="nucleotide sequence ID" value="NZ_JASHJG010000049.1"/>
</dbReference>
<evidence type="ECO:0008006" key="4">
    <source>
        <dbReference type="Google" id="ProtNLM"/>
    </source>
</evidence>
<keyword evidence="1" id="KW-0732">Signal</keyword>
<evidence type="ECO:0000256" key="1">
    <source>
        <dbReference type="SAM" id="SignalP"/>
    </source>
</evidence>
<evidence type="ECO:0000313" key="3">
    <source>
        <dbReference type="Proteomes" id="UP000325291"/>
    </source>
</evidence>
<feature type="signal peptide" evidence="1">
    <location>
        <begin position="1"/>
        <end position="25"/>
    </location>
</feature>
<proteinExistence type="predicted"/>
<dbReference type="Proteomes" id="UP000325291">
    <property type="component" value="Unassembled WGS sequence"/>
</dbReference>
<accession>A0A5A9Z7U7</accession>